<proteinExistence type="predicted"/>
<accession>A0ACB9V6L9</accession>
<evidence type="ECO:0000313" key="2">
    <source>
        <dbReference type="Proteomes" id="UP001057279"/>
    </source>
</evidence>
<dbReference type="Proteomes" id="UP001057279">
    <property type="component" value="Linkage Group LG04"/>
</dbReference>
<evidence type="ECO:0000313" key="1">
    <source>
        <dbReference type="EMBL" id="KAI4585574.1"/>
    </source>
</evidence>
<dbReference type="EMBL" id="CM043029">
    <property type="protein sequence ID" value="KAI4585574.1"/>
    <property type="molecule type" value="Genomic_DNA"/>
</dbReference>
<organism evidence="1 2">
    <name type="scientific">Ovis ammon polii x Ovis aries</name>
    <dbReference type="NCBI Taxonomy" id="2918886"/>
    <lineage>
        <taxon>Eukaryota</taxon>
        <taxon>Metazoa</taxon>
        <taxon>Chordata</taxon>
        <taxon>Craniata</taxon>
        <taxon>Vertebrata</taxon>
        <taxon>Euteleostomi</taxon>
        <taxon>Mammalia</taxon>
        <taxon>Eutheria</taxon>
        <taxon>Laurasiatheria</taxon>
        <taxon>Artiodactyla</taxon>
        <taxon>Ruminantia</taxon>
        <taxon>Pecora</taxon>
        <taxon>Bovidae</taxon>
        <taxon>Caprinae</taxon>
        <taxon>Ovis</taxon>
    </lineage>
</organism>
<name>A0ACB9V6L9_9CETA</name>
<protein>
    <submittedName>
        <fullName evidence="1">Uncharacterized protein</fullName>
    </submittedName>
</protein>
<keyword evidence="2" id="KW-1185">Reference proteome</keyword>
<sequence length="599" mass="67746">MKNTDSSFGQEIWAPTQREIVLPRQVKGEKENYQVNQIHSSKLDKAAVMAKLRYNQQASPSERANRSTQRLKMNICHFYHIPLDNEDSCRDYEKDKVCKELASLGKEDFTSLSMVLYSRKFPSGTFEQISHLVNEVVSLTITCCAEGADPDCYDNRTSALSDKSCESNSPFPVHPGTPECCTHEGLEKKLCMAALKHQPQEFPTYVEPTNDEICEAFRNDPKGFADQFMYEYSINYGQAPLTLLVGYTKSYLSMVGSCCTSPNPTACFLKERLQLKHLSLLTIMSNRICSQYAAYGKEKSRLSHLIKFAQKVPTAHLEDVLPLAEDITTILSKCCESASEDCMPKELPEYTVKLCDNLSTKNSKFKDCCQEKTPMDIFVCAYFMPASPNPKLPDVQLPTNKDVCDKGNTNVLDQYIFELSRKTQIPEVFLSKILEPTLKSLDECCHSESSAACLNEKGPQLTRELSSFIQKGQELCADYSENTFTEYKKKLAERLRGKFPDATETDLQELVAKLSDFASKCCSINSPPLYCSSEGECIKISMLTKNGEPEDTAQNRANAKEDIAQPLKKNILKSFYLFLQFLPYLYTLQSDFYRNQKCS</sequence>
<gene>
    <name evidence="1" type="ORF">MJG53_005808</name>
</gene>
<comment type="caution">
    <text evidence="1">The sequence shown here is derived from an EMBL/GenBank/DDBJ whole genome shotgun (WGS) entry which is preliminary data.</text>
</comment>
<reference evidence="1" key="1">
    <citation type="submission" date="2022-03" db="EMBL/GenBank/DDBJ databases">
        <title>Genomic analyses of argali, domestic sheep and their hybrids provide insights into chromosomal evolution, heterosis and genetic basis of agronomic traits.</title>
        <authorList>
            <person name="Li M."/>
        </authorList>
    </citation>
    <scope>NUCLEOTIDE SEQUENCE</scope>
    <source>
        <strain evidence="1">F1 hybrid</strain>
    </source>
</reference>